<feature type="domain" description="Coatomer subunit gamma C-terminal" evidence="14">
    <location>
        <begin position="792"/>
        <end position="910"/>
    </location>
</feature>
<reference evidence="15 16" key="1">
    <citation type="journal article" date="2018" name="MBio">
        <title>Comparative Genomics Reveals the Core Gene Toolbox for the Fungus-Insect Symbiosis.</title>
        <authorList>
            <person name="Wang Y."/>
            <person name="Stata M."/>
            <person name="Wang W."/>
            <person name="Stajich J.E."/>
            <person name="White M.M."/>
            <person name="Moncalvo J.M."/>
        </authorList>
    </citation>
    <scope>NUCLEOTIDE SEQUENCE [LARGE SCALE GENOMIC DNA]</scope>
    <source>
        <strain evidence="15 16">SWE-8-4</strain>
    </source>
</reference>
<proteinExistence type="inferred from homology"/>
<evidence type="ECO:0000256" key="7">
    <source>
        <dbReference type="ARBA" id="ARBA00022927"/>
    </source>
</evidence>
<dbReference type="EMBL" id="MBFR01000111">
    <property type="protein sequence ID" value="PVU93856.1"/>
    <property type="molecule type" value="Genomic_DNA"/>
</dbReference>
<dbReference type="GO" id="GO:0005793">
    <property type="term" value="C:endoplasmic reticulum-Golgi intermediate compartment"/>
    <property type="evidence" value="ECO:0007669"/>
    <property type="project" value="TreeGrafter"/>
</dbReference>
<keyword evidence="5" id="KW-0677">Repeat</keyword>
<keyword evidence="6 11" id="KW-0931">ER-Golgi transport</keyword>
<dbReference type="Proteomes" id="UP000245383">
    <property type="component" value="Unassembled WGS sequence"/>
</dbReference>
<keyword evidence="8 11" id="KW-0333">Golgi apparatus</keyword>
<sequence>MSWKKDEDSDDLSVLLSIDKSTVLQEARIFNETPIRPRQCRLLLAKLMYLLQRGDSLTTTEATGLFFSITKLFQNKDLSLRQMVYLAIKELSEISEDVIMVTSSLMKDMQPKADEMYRGKALRALCKITDPSMLPGIERFIKSAITDKNQAISSSALVSSFHLYGIARDIVRRWSSEVQEVASGKSSTAGFSFFGSSNSSSVSSASSGIIQYHSLGMLYLLKQGDRMSIAKIIQNFSGNTRGGSRIENPFAHVLLIRYAVKVMGTDPSMHDSLYSLLEEWVRYRSEIVSLEAARAIVELETPPVKLITSAVSSLQSSLSSQKAVVRFSAIRTLDALSLKKPESVQPCNMDIESLVSDSCRSVSTLAITTLLKTGNEASVDRLMKLMEGFMSEISDEFRTIVAEAVGNLCIKFPQKHTAFLSFLSGALRNEGGFEFKQSIVNSIFGLVKSVKECRESALAHLCEFIEDCEFSRLSVQILHFLGTEGPATLMPSIYIRHIYNRVVLENAQVRAAAVLSLAKFGASPQADGKLRSSIIVLLRRCLDDHDDEVRDRAVWALKFIEDDSKITRYIRDDSTYILQNFESKLVDYIYDPTNNFIAPVSIASIPKISREQDSVANVYIKSQISLETSTFANSPKIGIDSRAHQAGTVNSHISINDINAVNLLKSIPEFEPYVCYKHVYEKYVVFQFECTNTISESILEEVYVDMLSNDGLDMLLIPYNVIAISELVYNTPSFAYVSYQRADNETIANGSFECILKFKSFECDPSTSEKLDAEDTGFVDEYLLEPIELNEADYMLASFIPEWKSLWNDLGDNSNGENNEIISSFQLPHFTDLKSCVENLVVALGMFANDTSLNPTNKVAHQAVFMGLFEAKIKVIVRARMTFDQNTGVTLELCVRSEDPRVSNIVVSSIA</sequence>
<evidence type="ECO:0000256" key="6">
    <source>
        <dbReference type="ARBA" id="ARBA00022892"/>
    </source>
</evidence>
<dbReference type="InterPro" id="IPR011989">
    <property type="entry name" value="ARM-like"/>
</dbReference>
<keyword evidence="16" id="KW-1185">Reference proteome</keyword>
<dbReference type="GO" id="GO:0030126">
    <property type="term" value="C:COPI vesicle coat"/>
    <property type="evidence" value="ECO:0007669"/>
    <property type="project" value="InterPro"/>
</dbReference>
<dbReference type="AlphaFoldDB" id="A0A2T9YNF2"/>
<dbReference type="Pfam" id="PF08752">
    <property type="entry name" value="COP-gamma_platf"/>
    <property type="match status" value="1"/>
</dbReference>
<protein>
    <recommendedName>
        <fullName evidence="11">Coatomer subunit gamma</fullName>
    </recommendedName>
</protein>
<dbReference type="InterPro" id="IPR013041">
    <property type="entry name" value="Clathrin_app_Ig-like_sf"/>
</dbReference>
<evidence type="ECO:0000256" key="3">
    <source>
        <dbReference type="ARBA" id="ARBA00022448"/>
    </source>
</evidence>
<comment type="caution">
    <text evidence="15">The sequence shown here is derived from an EMBL/GenBank/DDBJ whole genome shotgun (WGS) entry which is preliminary data.</text>
</comment>
<dbReference type="GO" id="GO:0006886">
    <property type="term" value="P:intracellular protein transport"/>
    <property type="evidence" value="ECO:0007669"/>
    <property type="project" value="InterPro"/>
</dbReference>
<accession>A0A2T9YNF2</accession>
<evidence type="ECO:0000259" key="14">
    <source>
        <dbReference type="Pfam" id="PF16381"/>
    </source>
</evidence>
<comment type="subunit">
    <text evidence="11">Oligomeric complex.</text>
</comment>
<evidence type="ECO:0000256" key="9">
    <source>
        <dbReference type="ARBA" id="ARBA00023136"/>
    </source>
</evidence>
<name>A0A2T9YNF2_9FUNG</name>
<organism evidence="15 16">
    <name type="scientific">Smittium simulii</name>
    <dbReference type="NCBI Taxonomy" id="133385"/>
    <lineage>
        <taxon>Eukaryota</taxon>
        <taxon>Fungi</taxon>
        <taxon>Fungi incertae sedis</taxon>
        <taxon>Zoopagomycota</taxon>
        <taxon>Kickxellomycotina</taxon>
        <taxon>Harpellomycetes</taxon>
        <taxon>Harpellales</taxon>
        <taxon>Legeriomycetaceae</taxon>
        <taxon>Smittium</taxon>
    </lineage>
</organism>
<evidence type="ECO:0000313" key="16">
    <source>
        <dbReference type="Proteomes" id="UP000245383"/>
    </source>
</evidence>
<dbReference type="InterPro" id="IPR032154">
    <property type="entry name" value="Coatomer_g_Cpla"/>
</dbReference>
<dbReference type="InterPro" id="IPR009028">
    <property type="entry name" value="Coatomer/calthrin_app_sub_C"/>
</dbReference>
<evidence type="ECO:0000256" key="1">
    <source>
        <dbReference type="ARBA" id="ARBA00004255"/>
    </source>
</evidence>
<dbReference type="OrthoDB" id="1074925at2759"/>
<evidence type="ECO:0000256" key="11">
    <source>
        <dbReference type="PIRNR" id="PIRNR037093"/>
    </source>
</evidence>
<dbReference type="STRING" id="133385.A0A2T9YNF2"/>
<feature type="domain" description="Coatomer gamma subunit appendage Ig-like subdomain" evidence="13">
    <location>
        <begin position="675"/>
        <end position="790"/>
    </location>
</feature>
<evidence type="ECO:0000256" key="4">
    <source>
        <dbReference type="ARBA" id="ARBA00022490"/>
    </source>
</evidence>
<dbReference type="GO" id="GO:0006888">
    <property type="term" value="P:endoplasmic reticulum to Golgi vesicle-mediated transport"/>
    <property type="evidence" value="ECO:0007669"/>
    <property type="project" value="TreeGrafter"/>
</dbReference>
<dbReference type="InterPro" id="IPR017106">
    <property type="entry name" value="Coatomer_gsu"/>
</dbReference>
<dbReference type="FunFam" id="1.25.10.10:FF:000071">
    <property type="entry name" value="Coatomer subunit gamma"/>
    <property type="match status" value="1"/>
</dbReference>
<keyword evidence="7 11" id="KW-0653">Protein transport</keyword>
<dbReference type="SUPFAM" id="SSF49348">
    <property type="entry name" value="Clathrin adaptor appendage domain"/>
    <property type="match status" value="1"/>
</dbReference>
<keyword evidence="4 11" id="KW-0963">Cytoplasm</keyword>
<evidence type="ECO:0000259" key="12">
    <source>
        <dbReference type="Pfam" id="PF01602"/>
    </source>
</evidence>
<keyword evidence="10 11" id="KW-0968">Cytoplasmic vesicle</keyword>
<dbReference type="SUPFAM" id="SSF48371">
    <property type="entry name" value="ARM repeat"/>
    <property type="match status" value="1"/>
</dbReference>
<dbReference type="GO" id="GO:0009306">
    <property type="term" value="P:protein secretion"/>
    <property type="evidence" value="ECO:0007669"/>
    <property type="project" value="TreeGrafter"/>
</dbReference>
<feature type="domain" description="Clathrin/coatomer adaptor adaptin-like N-terminal" evidence="12">
    <location>
        <begin position="20"/>
        <end position="563"/>
    </location>
</feature>
<dbReference type="GO" id="GO:0005198">
    <property type="term" value="F:structural molecule activity"/>
    <property type="evidence" value="ECO:0007669"/>
    <property type="project" value="InterPro"/>
</dbReference>
<evidence type="ECO:0000256" key="8">
    <source>
        <dbReference type="ARBA" id="ARBA00023034"/>
    </source>
</evidence>
<dbReference type="Gene3D" id="2.60.40.1480">
    <property type="entry name" value="Coatomer, gamma subunit, appendage domain"/>
    <property type="match status" value="1"/>
</dbReference>
<evidence type="ECO:0000256" key="2">
    <source>
        <dbReference type="ARBA" id="ARBA00010720"/>
    </source>
</evidence>
<dbReference type="InterPro" id="IPR012295">
    <property type="entry name" value="TBP_dom_sf"/>
</dbReference>
<dbReference type="InterPro" id="IPR037067">
    <property type="entry name" value="Coatomer_gsu_app_sf"/>
</dbReference>
<dbReference type="SUPFAM" id="SSF55711">
    <property type="entry name" value="Subdomain of clathrin and coatomer appendage domain"/>
    <property type="match status" value="1"/>
</dbReference>
<dbReference type="Gene3D" id="1.25.10.10">
    <property type="entry name" value="Leucine-rich Repeat Variant"/>
    <property type="match status" value="2"/>
</dbReference>
<dbReference type="Pfam" id="PF16381">
    <property type="entry name" value="Coatomer_g_Cpla"/>
    <property type="match status" value="1"/>
</dbReference>
<dbReference type="PANTHER" id="PTHR10261:SF0">
    <property type="entry name" value="COATOMER SUBUNIT GAMMA-2"/>
    <property type="match status" value="1"/>
</dbReference>
<dbReference type="GO" id="GO:0000139">
    <property type="term" value="C:Golgi membrane"/>
    <property type="evidence" value="ECO:0007669"/>
    <property type="project" value="UniProtKB-SubCell"/>
</dbReference>
<keyword evidence="3 11" id="KW-0813">Transport</keyword>
<dbReference type="InterPro" id="IPR013040">
    <property type="entry name" value="Coatomer_gsu_app_Ig-like_dom"/>
</dbReference>
<comment type="subcellular location">
    <subcellularLocation>
        <location evidence="11">Cytoplasm</location>
    </subcellularLocation>
    <subcellularLocation>
        <location evidence="1 11">Golgi apparatus membrane</location>
        <topology evidence="1 11">Peripheral membrane protein</topology>
        <orientation evidence="1 11">Cytoplasmic side</orientation>
    </subcellularLocation>
    <subcellularLocation>
        <location evidence="11">Cytoplasmic vesicle</location>
        <location evidence="11">COPI-coated vesicle membrane</location>
        <topology evidence="11">Peripheral membrane protein</topology>
        <orientation evidence="11">Cytoplasmic side</orientation>
    </subcellularLocation>
</comment>
<dbReference type="GO" id="GO:0006891">
    <property type="term" value="P:intra-Golgi vesicle-mediated transport"/>
    <property type="evidence" value="ECO:0007669"/>
    <property type="project" value="TreeGrafter"/>
</dbReference>
<evidence type="ECO:0000313" key="15">
    <source>
        <dbReference type="EMBL" id="PVU93856.1"/>
    </source>
</evidence>
<evidence type="ECO:0000256" key="5">
    <source>
        <dbReference type="ARBA" id="ARBA00022737"/>
    </source>
</evidence>
<comment type="similarity">
    <text evidence="2 11">Belongs to the COPG family.</text>
</comment>
<dbReference type="PANTHER" id="PTHR10261">
    <property type="entry name" value="COATOMER SUBUNIT GAMMA"/>
    <property type="match status" value="1"/>
</dbReference>
<gene>
    <name evidence="15" type="ORF">BB561_002987</name>
</gene>
<dbReference type="Gene3D" id="3.30.310.10">
    <property type="entry name" value="TATA-Binding Protein"/>
    <property type="match status" value="1"/>
</dbReference>
<comment type="function">
    <text evidence="11">The coatomer is a cytosolic protein complex that binds to dilysine motifs and reversibly associates with Golgi non-clathrin-coated vesicles, which further mediate biosynthetic protein transport from the ER, via the Golgi up to the trans Golgi network. Coatomer complex is required for budding from Golgi membranes, and is essential for the retrograde Golgi-to-ER transport of dilysine-tagged proteins.</text>
</comment>
<dbReference type="Pfam" id="PF01602">
    <property type="entry name" value="Adaptin_N"/>
    <property type="match status" value="1"/>
</dbReference>
<dbReference type="GO" id="GO:0005783">
    <property type="term" value="C:endoplasmic reticulum"/>
    <property type="evidence" value="ECO:0007669"/>
    <property type="project" value="TreeGrafter"/>
</dbReference>
<dbReference type="PIRSF" id="PIRSF037093">
    <property type="entry name" value="Coatomer_gamma_subunit"/>
    <property type="match status" value="1"/>
</dbReference>
<keyword evidence="9 11" id="KW-0472">Membrane</keyword>
<evidence type="ECO:0000259" key="13">
    <source>
        <dbReference type="Pfam" id="PF08752"/>
    </source>
</evidence>
<dbReference type="InterPro" id="IPR002553">
    <property type="entry name" value="Clathrin/coatomer_adapt-like_N"/>
</dbReference>
<evidence type="ECO:0000256" key="10">
    <source>
        <dbReference type="ARBA" id="ARBA00023329"/>
    </source>
</evidence>
<dbReference type="InterPro" id="IPR016024">
    <property type="entry name" value="ARM-type_fold"/>
</dbReference>